<dbReference type="InterPro" id="IPR036465">
    <property type="entry name" value="vWFA_dom_sf"/>
</dbReference>
<feature type="domain" description="VWFA" evidence="1">
    <location>
        <begin position="47"/>
        <end position="239"/>
    </location>
</feature>
<dbReference type="InterPro" id="IPR019303">
    <property type="entry name" value="vWA_TerF_C"/>
</dbReference>
<dbReference type="EMBL" id="JAADZU010000011">
    <property type="protein sequence ID" value="NDK89031.1"/>
    <property type="molecule type" value="Genomic_DNA"/>
</dbReference>
<evidence type="ECO:0000259" key="1">
    <source>
        <dbReference type="PROSITE" id="PS50234"/>
    </source>
</evidence>
<name>A0A7K3LLV5_9ACTN</name>
<evidence type="ECO:0000313" key="3">
    <source>
        <dbReference type="Proteomes" id="UP000466307"/>
    </source>
</evidence>
<keyword evidence="3" id="KW-1185">Reference proteome</keyword>
<dbReference type="Proteomes" id="UP000466307">
    <property type="component" value="Unassembled WGS sequence"/>
</dbReference>
<dbReference type="Pfam" id="PF10138">
    <property type="entry name" value="vWA-TerF-like"/>
    <property type="match status" value="1"/>
</dbReference>
<dbReference type="SUPFAM" id="SSF53300">
    <property type="entry name" value="vWA-like"/>
    <property type="match status" value="1"/>
</dbReference>
<dbReference type="AlphaFoldDB" id="A0A7K3LLV5"/>
<gene>
    <name evidence="2" type="ORF">GYA93_05465</name>
</gene>
<feature type="non-terminal residue" evidence="2">
    <location>
        <position position="1"/>
    </location>
</feature>
<comment type="caution">
    <text evidence="2">The sequence shown here is derived from an EMBL/GenBank/DDBJ whole genome shotgun (WGS) entry which is preliminary data.</text>
</comment>
<dbReference type="InterPro" id="IPR002035">
    <property type="entry name" value="VWF_A"/>
</dbReference>
<evidence type="ECO:0000313" key="2">
    <source>
        <dbReference type="EMBL" id="NDK89031.1"/>
    </source>
</evidence>
<dbReference type="PROSITE" id="PS50234">
    <property type="entry name" value="VWFA"/>
    <property type="match status" value="1"/>
</dbReference>
<sequence>TTPATPGIRMVKGEEKLSLEKRQKLDLRKEQVHKVLLTKGAAGAVARVIMVIDKTLSMRRLFKEKTVHRVVERMIPVATQLDSDGNLEAYLYGSSYAQLPDVTVAAAEEWMDTYIHLKGRHGAPLGPQIDYDRQIGGVNEELPIMNAILEAVAEAGDRQPVLVLFFTDGGFHSKVPQIRRLIHDAAAQPIFWQFIGLGRNRFGVLTELDTLSGRVVDNAGFFPIDDIDTVADGALYEHLLSEFPDWLREAIRLGIVDARFGGR</sequence>
<protein>
    <submittedName>
        <fullName evidence="2">VWA domain-containing protein</fullName>
    </submittedName>
</protein>
<reference evidence="2 3" key="1">
    <citation type="submission" date="2020-01" db="EMBL/GenBank/DDBJ databases">
        <title>Investigation of new actinobacteria for the biodesulphurisation of diesel fuel.</title>
        <authorList>
            <person name="Athi Narayanan S.M."/>
        </authorList>
    </citation>
    <scope>NUCLEOTIDE SEQUENCE [LARGE SCALE GENOMIC DNA]</scope>
    <source>
        <strain evidence="2 3">213E</strain>
    </source>
</reference>
<organism evidence="2 3">
    <name type="scientific">Gordonia desulfuricans</name>
    <dbReference type="NCBI Taxonomy" id="89051"/>
    <lineage>
        <taxon>Bacteria</taxon>
        <taxon>Bacillati</taxon>
        <taxon>Actinomycetota</taxon>
        <taxon>Actinomycetes</taxon>
        <taxon>Mycobacteriales</taxon>
        <taxon>Gordoniaceae</taxon>
        <taxon>Gordonia</taxon>
    </lineage>
</organism>
<accession>A0A7K3LLV5</accession>
<proteinExistence type="predicted"/>
<dbReference type="RefSeq" id="WP_162128750.1">
    <property type="nucleotide sequence ID" value="NZ_JAADZU010000011.1"/>
</dbReference>